<sequence length="58" mass="6865">MALLIYCPLNCLSDQPLRLHQIQSAIKPECSAKCLYICTAQKMLRYLYSKNHFCFFKY</sequence>
<evidence type="ECO:0000313" key="1">
    <source>
        <dbReference type="EMBL" id="JAD57026.1"/>
    </source>
</evidence>
<dbReference type="AlphaFoldDB" id="A0A0A9B0Y5"/>
<reference evidence="1" key="2">
    <citation type="journal article" date="2015" name="Data Brief">
        <title>Shoot transcriptome of the giant reed, Arundo donax.</title>
        <authorList>
            <person name="Barrero R.A."/>
            <person name="Guerrero F.D."/>
            <person name="Moolhuijzen P."/>
            <person name="Goolsby J.A."/>
            <person name="Tidwell J."/>
            <person name="Bellgard S.E."/>
            <person name="Bellgard M.I."/>
        </authorList>
    </citation>
    <scope>NUCLEOTIDE SEQUENCE</scope>
    <source>
        <tissue evidence="1">Shoot tissue taken approximately 20 cm above the soil surface</tissue>
    </source>
</reference>
<proteinExistence type="predicted"/>
<organism evidence="1">
    <name type="scientific">Arundo donax</name>
    <name type="common">Giant reed</name>
    <name type="synonym">Donax arundinaceus</name>
    <dbReference type="NCBI Taxonomy" id="35708"/>
    <lineage>
        <taxon>Eukaryota</taxon>
        <taxon>Viridiplantae</taxon>
        <taxon>Streptophyta</taxon>
        <taxon>Embryophyta</taxon>
        <taxon>Tracheophyta</taxon>
        <taxon>Spermatophyta</taxon>
        <taxon>Magnoliopsida</taxon>
        <taxon>Liliopsida</taxon>
        <taxon>Poales</taxon>
        <taxon>Poaceae</taxon>
        <taxon>PACMAD clade</taxon>
        <taxon>Arundinoideae</taxon>
        <taxon>Arundineae</taxon>
        <taxon>Arundo</taxon>
    </lineage>
</organism>
<dbReference type="EMBL" id="GBRH01240869">
    <property type="protein sequence ID" value="JAD57026.1"/>
    <property type="molecule type" value="Transcribed_RNA"/>
</dbReference>
<name>A0A0A9B0Y5_ARUDO</name>
<protein>
    <submittedName>
        <fullName evidence="1">Uncharacterized protein</fullName>
    </submittedName>
</protein>
<accession>A0A0A9B0Y5</accession>
<reference evidence="1" key="1">
    <citation type="submission" date="2014-09" db="EMBL/GenBank/DDBJ databases">
        <authorList>
            <person name="Magalhaes I.L.F."/>
            <person name="Oliveira U."/>
            <person name="Santos F.R."/>
            <person name="Vidigal T.H.D.A."/>
            <person name="Brescovit A.D."/>
            <person name="Santos A.J."/>
        </authorList>
    </citation>
    <scope>NUCLEOTIDE SEQUENCE</scope>
    <source>
        <tissue evidence="1">Shoot tissue taken approximately 20 cm above the soil surface</tissue>
    </source>
</reference>